<evidence type="ECO:0000256" key="4">
    <source>
        <dbReference type="ARBA" id="ARBA00022968"/>
    </source>
</evidence>
<protein>
    <recommendedName>
        <fullName evidence="8">Exostosin GT47 domain-containing protein</fullName>
    </recommendedName>
</protein>
<keyword evidence="7" id="KW-0472">Membrane</keyword>
<evidence type="ECO:0000256" key="3">
    <source>
        <dbReference type="ARBA" id="ARBA00022676"/>
    </source>
</evidence>
<organism evidence="9 10">
    <name type="scientific">Zingiber officinale</name>
    <name type="common">Ginger</name>
    <name type="synonym">Amomum zingiber</name>
    <dbReference type="NCBI Taxonomy" id="94328"/>
    <lineage>
        <taxon>Eukaryota</taxon>
        <taxon>Viridiplantae</taxon>
        <taxon>Streptophyta</taxon>
        <taxon>Embryophyta</taxon>
        <taxon>Tracheophyta</taxon>
        <taxon>Spermatophyta</taxon>
        <taxon>Magnoliopsida</taxon>
        <taxon>Liliopsida</taxon>
        <taxon>Zingiberales</taxon>
        <taxon>Zingiberaceae</taxon>
        <taxon>Zingiber</taxon>
    </lineage>
</organism>
<feature type="transmembrane region" description="Helical" evidence="7">
    <location>
        <begin position="40"/>
        <end position="62"/>
    </location>
</feature>
<keyword evidence="7" id="KW-0812">Transmembrane</keyword>
<dbReference type="GO" id="GO:0016757">
    <property type="term" value="F:glycosyltransferase activity"/>
    <property type="evidence" value="ECO:0007669"/>
    <property type="project" value="UniProtKB-KW"/>
</dbReference>
<sequence>MEIPVDSKSSPTSPKLLRRVSKQQPVTSHRFSPPENSKRCLQVPTFIICLICLNIWCAFLFIHSFHFCISSPKVDLYCISISTGKHPKLSTAIGPAVPDGAAGGEPEQNWLEKEKLVDLEQAPKGPESAQENMKNLSESPEVERTQESVELANRIEAQAPGMDRNQEPVEMGVREESNRLEGQWGTVAVQSYMSQLRTLAAKGAHVTGERGSCDGRGVYVYDLPSKFNRDLAAMCGDLLPWADLCKYFANEALGEKAEALGPRWYGSHQYFLEPIFHNRIQNHPCRVHDRDAARLFYVPFYGGLDVVRWHFRNVSTEVKDALGVELIRSVGGELRALALVNFFSNLDDFFIIIKNWILKCRWLEEQPSWRRNSGSDHIFVLGKISWDFRRYDNRHWGSNFLLLDQMQKSFKFLIERQPWERNDVGVPHPTHFHPHDDADITAWQLRLSAFPRRNLVGFAGAAREEESIRSALIEQCIAATPECRFLNCNDGGCMKTEVVVGLFMESEFCLQPPGDSPTRKSVFDSLVAGCIPVIFNPFTAYYQYPWHLPEDHQRWSVFIEEEEVRQGKVDVVERLRRVPAEEREEMRRYIVHQIMPGLVYGDATARFERFRDAFDIVVDNVMEKLVGGSAGE</sequence>
<proteinExistence type="inferred from homology"/>
<feature type="domain" description="Exostosin GT47" evidence="8">
    <location>
        <begin position="213"/>
        <end position="330"/>
    </location>
</feature>
<dbReference type="AlphaFoldDB" id="A0A8J5HGI4"/>
<dbReference type="PANTHER" id="PTHR11062:SF117">
    <property type="entry name" value="XYLOGLUCAN-SPECIFIC GALACTURONOSYLTRANSFERASE 1"/>
    <property type="match status" value="1"/>
</dbReference>
<dbReference type="Pfam" id="PF03016">
    <property type="entry name" value="Exostosin_GT47"/>
    <property type="match status" value="2"/>
</dbReference>
<dbReference type="PANTHER" id="PTHR11062">
    <property type="entry name" value="EXOSTOSIN HEPARAN SULFATE GLYCOSYLTRANSFERASE -RELATED"/>
    <property type="match status" value="1"/>
</dbReference>
<dbReference type="InterPro" id="IPR040911">
    <property type="entry name" value="Exostosin_GT47"/>
</dbReference>
<keyword evidence="7" id="KW-1133">Transmembrane helix</keyword>
<dbReference type="GO" id="GO:0000139">
    <property type="term" value="C:Golgi membrane"/>
    <property type="evidence" value="ECO:0007669"/>
    <property type="project" value="UniProtKB-SubCell"/>
</dbReference>
<dbReference type="Proteomes" id="UP000734854">
    <property type="component" value="Unassembled WGS sequence"/>
</dbReference>
<reference evidence="9 10" key="1">
    <citation type="submission" date="2020-08" db="EMBL/GenBank/DDBJ databases">
        <title>Plant Genome Project.</title>
        <authorList>
            <person name="Zhang R.-G."/>
        </authorList>
    </citation>
    <scope>NUCLEOTIDE SEQUENCE [LARGE SCALE GENOMIC DNA]</scope>
    <source>
        <tissue evidence="9">Rhizome</tissue>
    </source>
</reference>
<keyword evidence="4" id="KW-0735">Signal-anchor</keyword>
<evidence type="ECO:0000259" key="8">
    <source>
        <dbReference type="Pfam" id="PF03016"/>
    </source>
</evidence>
<comment type="similarity">
    <text evidence="2">Belongs to the glycosyltransferase 47 family.</text>
</comment>
<evidence type="ECO:0000256" key="5">
    <source>
        <dbReference type="ARBA" id="ARBA00023034"/>
    </source>
</evidence>
<comment type="caution">
    <text evidence="9">The sequence shown here is derived from an EMBL/GenBank/DDBJ whole genome shotgun (WGS) entry which is preliminary data.</text>
</comment>
<keyword evidence="3" id="KW-0328">Glycosyltransferase</keyword>
<dbReference type="EMBL" id="JACMSC010000004">
    <property type="protein sequence ID" value="KAG6526525.1"/>
    <property type="molecule type" value="Genomic_DNA"/>
</dbReference>
<evidence type="ECO:0000256" key="2">
    <source>
        <dbReference type="ARBA" id="ARBA00010271"/>
    </source>
</evidence>
<gene>
    <name evidence="9" type="ORF">ZIOFF_016515</name>
</gene>
<evidence type="ECO:0000313" key="9">
    <source>
        <dbReference type="EMBL" id="KAG6526525.1"/>
    </source>
</evidence>
<evidence type="ECO:0000256" key="1">
    <source>
        <dbReference type="ARBA" id="ARBA00004323"/>
    </source>
</evidence>
<accession>A0A8J5HGI4</accession>
<keyword evidence="3" id="KW-0808">Transferase</keyword>
<keyword evidence="10" id="KW-1185">Reference proteome</keyword>
<evidence type="ECO:0000313" key="10">
    <source>
        <dbReference type="Proteomes" id="UP000734854"/>
    </source>
</evidence>
<keyword evidence="5" id="KW-0333">Golgi apparatus</keyword>
<evidence type="ECO:0000256" key="7">
    <source>
        <dbReference type="SAM" id="Phobius"/>
    </source>
</evidence>
<evidence type="ECO:0000256" key="6">
    <source>
        <dbReference type="SAM" id="MobiDB-lite"/>
    </source>
</evidence>
<comment type="subcellular location">
    <subcellularLocation>
        <location evidence="1">Golgi apparatus membrane</location>
        <topology evidence="1">Single-pass type II membrane protein</topology>
    </subcellularLocation>
</comment>
<feature type="region of interest" description="Disordered" evidence="6">
    <location>
        <begin position="122"/>
        <end position="144"/>
    </location>
</feature>
<dbReference type="InterPro" id="IPR004263">
    <property type="entry name" value="Exostosin"/>
</dbReference>
<name>A0A8J5HGI4_ZINOF</name>
<feature type="region of interest" description="Disordered" evidence="6">
    <location>
        <begin position="1"/>
        <end position="36"/>
    </location>
</feature>
<feature type="domain" description="Exostosin GT47" evidence="8">
    <location>
        <begin position="361"/>
        <end position="569"/>
    </location>
</feature>
<feature type="compositionally biased region" description="Polar residues" evidence="6">
    <location>
        <begin position="129"/>
        <end position="138"/>
    </location>
</feature>